<dbReference type="Proteomes" id="UP000008037">
    <property type="component" value="Chromosome"/>
</dbReference>
<name>K0IN57_NITGG</name>
<accession>K0IN57</accession>
<gene>
    <name evidence="1" type="ordered locus">Ngar_c18620</name>
</gene>
<dbReference type="KEGG" id="nga:Ngar_c18620"/>
<proteinExistence type="predicted"/>
<dbReference type="STRING" id="1237085.Ngar_c18620"/>
<protein>
    <recommendedName>
        <fullName evidence="3">DUF929 domain-containing protein</fullName>
    </recommendedName>
</protein>
<dbReference type="AlphaFoldDB" id="K0IN57"/>
<dbReference type="InParanoid" id="K0IN57"/>
<reference evidence="1 2" key="1">
    <citation type="journal article" date="2012" name="Environ. Microbiol.">
        <title>The genome of the ammonia-oxidizing Candidatus Nitrososphaera gargensis: insights into metabolic versatility and environmental adaptations.</title>
        <authorList>
            <person name="Spang A."/>
            <person name="Poehlein A."/>
            <person name="Offre P."/>
            <person name="Zumbragel S."/>
            <person name="Haider S."/>
            <person name="Rychlik N."/>
            <person name="Nowka B."/>
            <person name="Schmeisser C."/>
            <person name="Lebedeva E.V."/>
            <person name="Rattei T."/>
            <person name="Bohm C."/>
            <person name="Schmid M."/>
            <person name="Galushko A."/>
            <person name="Hatzenpichler R."/>
            <person name="Weinmaier T."/>
            <person name="Daniel R."/>
            <person name="Schleper C."/>
            <person name="Spieck E."/>
            <person name="Streit W."/>
            <person name="Wagner M."/>
        </authorList>
    </citation>
    <scope>NUCLEOTIDE SEQUENCE [LARGE SCALE GENOMIC DNA]</scope>
    <source>
        <strain evidence="2">Ga9.2</strain>
    </source>
</reference>
<dbReference type="EMBL" id="CP002408">
    <property type="protein sequence ID" value="AFU58794.1"/>
    <property type="molecule type" value="Genomic_DNA"/>
</dbReference>
<dbReference type="HOGENOM" id="CLU_1313076_0_0_2"/>
<evidence type="ECO:0000313" key="2">
    <source>
        <dbReference type="Proteomes" id="UP000008037"/>
    </source>
</evidence>
<evidence type="ECO:0008006" key="3">
    <source>
        <dbReference type="Google" id="ProtNLM"/>
    </source>
</evidence>
<dbReference type="InterPro" id="IPR009272">
    <property type="entry name" value="DUF929"/>
</dbReference>
<sequence>MQSAKSKAFMFFADRRAILAQIKIDRARNVDKINSENLVFVSSFIPKKALGKFMHVTDEPLKRQSGKSLVFFMGAGFCPFCAAERWTIVNALANFGRWEGLVETASAGHDEKYLNIPTFSFARAKYESDYVEFVGRETADRNFEPLQELDEKDFEILDMFNPDQIIPFLLIDGQFMQVGAGYSPQILEGMDHAKVKAELANPASPVGKAIKTEIDNITALICKSIGGKADVCNSENIKNLVGKI</sequence>
<keyword evidence="2" id="KW-1185">Reference proteome</keyword>
<dbReference type="BioCyc" id="CNIT1237085:G1324-1860-MONOMER"/>
<dbReference type="Pfam" id="PF06053">
    <property type="entry name" value="DUF929"/>
    <property type="match status" value="1"/>
</dbReference>
<evidence type="ECO:0000313" key="1">
    <source>
        <dbReference type="EMBL" id="AFU58794.1"/>
    </source>
</evidence>
<organism evidence="1 2">
    <name type="scientific">Nitrososphaera gargensis (strain Ga9.2)</name>
    <dbReference type="NCBI Taxonomy" id="1237085"/>
    <lineage>
        <taxon>Archaea</taxon>
        <taxon>Nitrososphaerota</taxon>
        <taxon>Nitrososphaeria</taxon>
        <taxon>Nitrososphaerales</taxon>
        <taxon>Nitrososphaeraceae</taxon>
        <taxon>Nitrososphaera</taxon>
    </lineage>
</organism>